<evidence type="ECO:0000313" key="2">
    <source>
        <dbReference type="Proteomes" id="UP000244940"/>
    </source>
</evidence>
<proteinExistence type="predicted"/>
<name>A0A2U2C4G3_9RHOB</name>
<dbReference type="AlphaFoldDB" id="A0A2U2C4G3"/>
<protein>
    <submittedName>
        <fullName evidence="1">Uncharacterized protein</fullName>
    </submittedName>
</protein>
<organism evidence="1 2">
    <name type="scientific">Pararhodobacter marinus</name>
    <dbReference type="NCBI Taxonomy" id="2184063"/>
    <lineage>
        <taxon>Bacteria</taxon>
        <taxon>Pseudomonadati</taxon>
        <taxon>Pseudomonadota</taxon>
        <taxon>Alphaproteobacteria</taxon>
        <taxon>Rhodobacterales</taxon>
        <taxon>Paracoccaceae</taxon>
        <taxon>Pararhodobacter</taxon>
    </lineage>
</organism>
<dbReference type="EMBL" id="QEYD01000017">
    <property type="protein sequence ID" value="PWE26731.1"/>
    <property type="molecule type" value="Genomic_DNA"/>
</dbReference>
<sequence>MALSFPLALDTFFAGLPVAECEFTLPATLAMSRTRGGAIKTARLAERLWTGKITLAPQLHRNALGLEAVISTLLEPGRTFLVHPLPFCYPREDPSGAGLSGASPVIHSIEAGGREFRISGLPAGYVLSAGDMLSFAYGSNPVRYALHRVVTVATANGSGLTPNIEVTPPIRPGATVGTAVTLARPFTKAILIPPPARRFVPAVASGHTLDFVQTLG</sequence>
<dbReference type="RefSeq" id="WP_109535292.1">
    <property type="nucleotide sequence ID" value="NZ_QEYD01000017.1"/>
</dbReference>
<keyword evidence="2" id="KW-1185">Reference proteome</keyword>
<accession>A0A2U2C4G3</accession>
<dbReference type="Proteomes" id="UP000244940">
    <property type="component" value="Unassembled WGS sequence"/>
</dbReference>
<reference evidence="1 2" key="1">
    <citation type="submission" date="2018-05" db="EMBL/GenBank/DDBJ databases">
        <title>Pararhodobacter marina sp. nov., isolated from deep-sea water of the Indian Ocean.</title>
        <authorList>
            <person name="Lai Q.Sr."/>
            <person name="Liu X."/>
            <person name="Shao Z."/>
        </authorList>
    </citation>
    <scope>NUCLEOTIDE SEQUENCE [LARGE SCALE GENOMIC DNA]</scope>
    <source>
        <strain evidence="1 2">CIC4N-9</strain>
    </source>
</reference>
<evidence type="ECO:0000313" key="1">
    <source>
        <dbReference type="EMBL" id="PWE26731.1"/>
    </source>
</evidence>
<gene>
    <name evidence="1" type="ORF">C4N9_20955</name>
</gene>
<dbReference type="OrthoDB" id="8265479at2"/>
<comment type="caution">
    <text evidence="1">The sequence shown here is derived from an EMBL/GenBank/DDBJ whole genome shotgun (WGS) entry which is preliminary data.</text>
</comment>
<dbReference type="GeneID" id="94367367"/>